<evidence type="ECO:0000313" key="2">
    <source>
        <dbReference type="EMBL" id="ETD26578.1"/>
    </source>
</evidence>
<dbReference type="STRING" id="1357399.HMPREF2087_00961"/>
<reference evidence="2 3" key="1">
    <citation type="submission" date="2013-10" db="EMBL/GenBank/DDBJ databases">
        <title>The Genome Sequence of Helicobacter canis NCTC 12740.</title>
        <authorList>
            <consortium name="The Broad Institute Genomics Platform"/>
            <person name="Earl A."/>
            <person name="Fox J.G."/>
            <person name="Shen Z."/>
            <person name="Young S.K."/>
            <person name="Zeng Q."/>
            <person name="Gargeya S."/>
            <person name="Fitzgerald M."/>
            <person name="Abouelleil A."/>
            <person name="Alvarado L."/>
            <person name="Chapman S.B."/>
            <person name="Gainer-Dewar J."/>
            <person name="Goldberg J."/>
            <person name="Griggs A."/>
            <person name="Gujja S."/>
            <person name="Hansen M."/>
            <person name="Howarth C."/>
            <person name="Imamovic A."/>
            <person name="Ireland A."/>
            <person name="Larimer J."/>
            <person name="McCowan C."/>
            <person name="Murphy C."/>
            <person name="Pearson M."/>
            <person name="Poon T.W."/>
            <person name="Priest M."/>
            <person name="Roberts A."/>
            <person name="Saif S."/>
            <person name="Shea T."/>
            <person name="Sykes S."/>
            <person name="Wortman J."/>
            <person name="Nusbaum C."/>
            <person name="Birren B."/>
        </authorList>
    </citation>
    <scope>NUCLEOTIDE SEQUENCE [LARGE SCALE GENOMIC DNA]</scope>
    <source>
        <strain evidence="2 3">NCTC 12740</strain>
    </source>
</reference>
<gene>
    <name evidence="2" type="ORF">HMPREF2087_00961</name>
</gene>
<accession>V8CGQ3</accession>
<name>V8CGQ3_9HELI</name>
<organism evidence="2 3">
    <name type="scientific">Helicobacter canis NCTC 12740</name>
    <dbReference type="NCBI Taxonomy" id="1357399"/>
    <lineage>
        <taxon>Bacteria</taxon>
        <taxon>Pseudomonadati</taxon>
        <taxon>Campylobacterota</taxon>
        <taxon>Epsilonproteobacteria</taxon>
        <taxon>Campylobacterales</taxon>
        <taxon>Helicobacteraceae</taxon>
        <taxon>Helicobacter</taxon>
    </lineage>
</organism>
<sequence length="252" mass="27853">MASRALLCFIESTKILDKVVRAMREIVLINSTISKEIPTLCVSEIRYLPIYDALLESNIPPHAIKEHIDALVFTSKHAISALMCEMEKHSELRAFLEIPVLAIGAGCERVLESAGFCIEFISSSSHGESFAREIITRACGRRLLYLRAQSIVSNLDLALKQAQIPLTQIIAYANTPKSLPYSQKPAPRSVLIFSAPSNYHAFVQNFGWDSSYIAIAIGQTTLRAFAPSVQGYVSPKQTLEACIKLAKELARI</sequence>
<protein>
    <recommendedName>
        <fullName evidence="1">Tetrapyrrole biosynthesis uroporphyrinogen III synthase domain-containing protein</fullName>
    </recommendedName>
</protein>
<feature type="domain" description="Tetrapyrrole biosynthesis uroporphyrinogen III synthase" evidence="1">
    <location>
        <begin position="63"/>
        <end position="243"/>
    </location>
</feature>
<dbReference type="HOGENOM" id="CLU_080916_0_0_7"/>
<dbReference type="SUPFAM" id="SSF69618">
    <property type="entry name" value="HemD-like"/>
    <property type="match status" value="1"/>
</dbReference>
<dbReference type="Gene3D" id="3.40.50.10090">
    <property type="match status" value="2"/>
</dbReference>
<dbReference type="Proteomes" id="UP000018688">
    <property type="component" value="Unassembled WGS sequence"/>
</dbReference>
<dbReference type="GO" id="GO:0033014">
    <property type="term" value="P:tetrapyrrole biosynthetic process"/>
    <property type="evidence" value="ECO:0007669"/>
    <property type="project" value="InterPro"/>
</dbReference>
<dbReference type="PATRIC" id="fig|1357399.3.peg.1008"/>
<dbReference type="RefSeq" id="WP_023929907.1">
    <property type="nucleotide sequence ID" value="NZ_KI669458.1"/>
</dbReference>
<proteinExistence type="predicted"/>
<dbReference type="GO" id="GO:0004852">
    <property type="term" value="F:uroporphyrinogen-III synthase activity"/>
    <property type="evidence" value="ECO:0007669"/>
    <property type="project" value="InterPro"/>
</dbReference>
<dbReference type="InterPro" id="IPR003754">
    <property type="entry name" value="4pyrrol_synth_uPrphyn_synth"/>
</dbReference>
<evidence type="ECO:0000259" key="1">
    <source>
        <dbReference type="Pfam" id="PF02602"/>
    </source>
</evidence>
<dbReference type="eggNOG" id="COG1587">
    <property type="taxonomic scope" value="Bacteria"/>
</dbReference>
<keyword evidence="3" id="KW-1185">Reference proteome</keyword>
<comment type="caution">
    <text evidence="2">The sequence shown here is derived from an EMBL/GenBank/DDBJ whole genome shotgun (WGS) entry which is preliminary data.</text>
</comment>
<dbReference type="AlphaFoldDB" id="V8CGQ3"/>
<dbReference type="EMBL" id="AZJJ01000002">
    <property type="protein sequence ID" value="ETD26578.1"/>
    <property type="molecule type" value="Genomic_DNA"/>
</dbReference>
<evidence type="ECO:0000313" key="3">
    <source>
        <dbReference type="Proteomes" id="UP000018688"/>
    </source>
</evidence>
<dbReference type="InterPro" id="IPR036108">
    <property type="entry name" value="4pyrrol_syn_uPrphyn_synt_sf"/>
</dbReference>
<dbReference type="Pfam" id="PF02602">
    <property type="entry name" value="HEM4"/>
    <property type="match status" value="1"/>
</dbReference>